<name>A0AA38I2H4_9CUCU</name>
<evidence type="ECO:0000256" key="2">
    <source>
        <dbReference type="ARBA" id="ARBA00022475"/>
    </source>
</evidence>
<keyword evidence="2" id="KW-1003">Cell membrane</keyword>
<keyword evidence="4 6" id="KW-1133">Transmembrane helix</keyword>
<feature type="transmembrane region" description="Helical" evidence="6">
    <location>
        <begin position="38"/>
        <end position="56"/>
    </location>
</feature>
<proteinExistence type="predicted"/>
<reference evidence="7" key="1">
    <citation type="journal article" date="2023" name="G3 (Bethesda)">
        <title>Whole genome assemblies of Zophobas morio and Tenebrio molitor.</title>
        <authorList>
            <person name="Kaur S."/>
            <person name="Stinson S.A."/>
            <person name="diCenzo G.C."/>
        </authorList>
    </citation>
    <scope>NUCLEOTIDE SEQUENCE</scope>
    <source>
        <strain evidence="7">QUZm001</strain>
    </source>
</reference>
<feature type="transmembrane region" description="Helical" evidence="6">
    <location>
        <begin position="68"/>
        <end position="91"/>
    </location>
</feature>
<dbReference type="Pfam" id="PF08395">
    <property type="entry name" value="7tm_7"/>
    <property type="match status" value="1"/>
</dbReference>
<accession>A0AA38I2H4</accession>
<protein>
    <recommendedName>
        <fullName evidence="9">Gustatory receptor</fullName>
    </recommendedName>
</protein>
<evidence type="ECO:0000256" key="5">
    <source>
        <dbReference type="ARBA" id="ARBA00023136"/>
    </source>
</evidence>
<keyword evidence="5 6" id="KW-0472">Membrane</keyword>
<keyword evidence="8" id="KW-1185">Reference proteome</keyword>
<dbReference type="EMBL" id="JALNTZ010000006">
    <property type="protein sequence ID" value="KAJ3648123.1"/>
    <property type="molecule type" value="Genomic_DNA"/>
</dbReference>
<organism evidence="7 8">
    <name type="scientific">Zophobas morio</name>
    <dbReference type="NCBI Taxonomy" id="2755281"/>
    <lineage>
        <taxon>Eukaryota</taxon>
        <taxon>Metazoa</taxon>
        <taxon>Ecdysozoa</taxon>
        <taxon>Arthropoda</taxon>
        <taxon>Hexapoda</taxon>
        <taxon>Insecta</taxon>
        <taxon>Pterygota</taxon>
        <taxon>Neoptera</taxon>
        <taxon>Endopterygota</taxon>
        <taxon>Coleoptera</taxon>
        <taxon>Polyphaga</taxon>
        <taxon>Cucujiformia</taxon>
        <taxon>Tenebrionidae</taxon>
        <taxon>Zophobas</taxon>
    </lineage>
</organism>
<dbReference type="GO" id="GO:0050909">
    <property type="term" value="P:sensory perception of taste"/>
    <property type="evidence" value="ECO:0007669"/>
    <property type="project" value="InterPro"/>
</dbReference>
<feature type="transmembrane region" description="Helical" evidence="6">
    <location>
        <begin position="125"/>
        <end position="147"/>
    </location>
</feature>
<evidence type="ECO:0000256" key="3">
    <source>
        <dbReference type="ARBA" id="ARBA00022692"/>
    </source>
</evidence>
<feature type="transmembrane region" description="Helical" evidence="6">
    <location>
        <begin position="262"/>
        <end position="281"/>
    </location>
</feature>
<evidence type="ECO:0000313" key="8">
    <source>
        <dbReference type="Proteomes" id="UP001168821"/>
    </source>
</evidence>
<sequence length="283" mass="33104">MTDIFCIKPFFYYLNAFLITPWYDFKRDVIVKPNLCKLYATVLISLKLSSLVYLMLDERTSPTYEKLVLAHKILFSFYFSTTITLTILTIVKSSFWNTDSWITMLTTLHHVDLMVRNKEHSSKNFYLKLFVKHAALILCFGYQIFVWSSLIESSIWEMIFLGGIWEAYFEFLSVQLMLVIICSFQNRYAKINELVFILKKVRFVQDLKTLARSYRLLGETVDVFNKIFGWPLVFIIFHCGLQMVYCVNFTVLVTYEMNHQNLMANISILLWVTVSGFGVSAGA</sequence>
<evidence type="ECO:0000256" key="4">
    <source>
        <dbReference type="ARBA" id="ARBA00022989"/>
    </source>
</evidence>
<evidence type="ECO:0000313" key="7">
    <source>
        <dbReference type="EMBL" id="KAJ3648123.1"/>
    </source>
</evidence>
<feature type="transmembrane region" description="Helical" evidence="6">
    <location>
        <begin position="159"/>
        <end position="181"/>
    </location>
</feature>
<dbReference type="GO" id="GO:0005886">
    <property type="term" value="C:plasma membrane"/>
    <property type="evidence" value="ECO:0007669"/>
    <property type="project" value="UniProtKB-SubCell"/>
</dbReference>
<dbReference type="Proteomes" id="UP001168821">
    <property type="component" value="Unassembled WGS sequence"/>
</dbReference>
<gene>
    <name evidence="7" type="ORF">Zmor_019955</name>
</gene>
<comment type="caution">
    <text evidence="7">The sequence shown here is derived from an EMBL/GenBank/DDBJ whole genome shotgun (WGS) entry which is preliminary data.</text>
</comment>
<feature type="transmembrane region" description="Helical" evidence="6">
    <location>
        <begin position="227"/>
        <end position="255"/>
    </location>
</feature>
<evidence type="ECO:0008006" key="9">
    <source>
        <dbReference type="Google" id="ProtNLM"/>
    </source>
</evidence>
<evidence type="ECO:0000256" key="6">
    <source>
        <dbReference type="SAM" id="Phobius"/>
    </source>
</evidence>
<keyword evidence="3 6" id="KW-0812">Transmembrane</keyword>
<evidence type="ECO:0000256" key="1">
    <source>
        <dbReference type="ARBA" id="ARBA00004651"/>
    </source>
</evidence>
<dbReference type="InterPro" id="IPR013604">
    <property type="entry name" value="7TM_chemorcpt"/>
</dbReference>
<comment type="subcellular location">
    <subcellularLocation>
        <location evidence="1">Cell membrane</location>
        <topology evidence="1">Multi-pass membrane protein</topology>
    </subcellularLocation>
</comment>
<dbReference type="AlphaFoldDB" id="A0AA38I2H4"/>